<name>A0A7W5Z1K2_9HYPH</name>
<dbReference type="Pfam" id="PF05947">
    <property type="entry name" value="T6SS_TssF"/>
    <property type="match status" value="1"/>
</dbReference>
<evidence type="ECO:0000313" key="1">
    <source>
        <dbReference type="EMBL" id="MBB3808170.1"/>
    </source>
</evidence>
<accession>A0A7W5Z1K2</accession>
<organism evidence="1 2">
    <name type="scientific">Pseudochelatococcus contaminans</name>
    <dbReference type="NCBI Taxonomy" id="1538103"/>
    <lineage>
        <taxon>Bacteria</taxon>
        <taxon>Pseudomonadati</taxon>
        <taxon>Pseudomonadota</taxon>
        <taxon>Alphaproteobacteria</taxon>
        <taxon>Hyphomicrobiales</taxon>
        <taxon>Chelatococcaceae</taxon>
        <taxon>Pseudochelatococcus</taxon>
    </lineage>
</organism>
<dbReference type="AlphaFoldDB" id="A0A7W5Z1K2"/>
<keyword evidence="2" id="KW-1185">Reference proteome</keyword>
<dbReference type="PANTHER" id="PTHR35370:SF1">
    <property type="entry name" value="TYPE VI SECRETION SYSTEM COMPONENT TSSF1"/>
    <property type="match status" value="1"/>
</dbReference>
<dbReference type="Proteomes" id="UP000537592">
    <property type="component" value="Unassembled WGS sequence"/>
</dbReference>
<sequence length="605" mass="67319">MTDDLLPYYNRELGYLRQMAEEFAEAHPKIAKHLRLSGDAIDDPHIARLIESVAFLNARTASKLDDEFPELSSTLLDVLYPHYLAPIPSMAIVQFRPSAEITGPQLIPVDTEIDSEAVDGESCCFRTRYPVTLLPITLFQGELTGRPVAAPANSKAVGAMSALKLALRCIPDGVTFSQLRPDTLRFFLRGQPSQMYPLQQLILNNTISVALADGPDDPEPVILPPSAVRPVGLDPDEALLPYPDQSLIAYRLLTEFFVFPEKFLFIDIDVREKVSTSAGRDLYIYLYFDSANVTLERSVSKDMFALGCTPIINLFRQRAEPVLVSHNRFEYRVIPDARRQRALEVHSVLSVTQTDASGGQRPITPLYARRSGADIQSDGYWSSSRRKGAGDDGTEVYLSFTNPRVAFAREDWVVSVDTLCSNRDLPTKLPYGGGHPLLSIRDGTNLGNIVCISPLTRPLRLKNADSYHWRLISHLTLNHLSLLGEQGPETFREILRLYDFHQSPETIRMIEGVSALIARRGVARAPSQPGEVPWGDAVIRGVDISIELDPANFVGNGIFLFAMVLDRFFGLFASINSFTRLTATMKGQPGTLRTWPARAGHRQIL</sequence>
<dbReference type="PANTHER" id="PTHR35370">
    <property type="entry name" value="CYTOPLASMIC PROTEIN-RELATED-RELATED"/>
    <property type="match status" value="1"/>
</dbReference>
<dbReference type="NCBIfam" id="TIGR03359">
    <property type="entry name" value="VI_chp_6"/>
    <property type="match status" value="1"/>
</dbReference>
<dbReference type="PIRSF" id="PIRSF028304">
    <property type="entry name" value="UCP028304"/>
    <property type="match status" value="1"/>
</dbReference>
<comment type="caution">
    <text evidence="1">The sequence shown here is derived from an EMBL/GenBank/DDBJ whole genome shotgun (WGS) entry which is preliminary data.</text>
</comment>
<evidence type="ECO:0000313" key="2">
    <source>
        <dbReference type="Proteomes" id="UP000537592"/>
    </source>
</evidence>
<reference evidence="1 2" key="1">
    <citation type="submission" date="2020-08" db="EMBL/GenBank/DDBJ databases">
        <title>Genomic Encyclopedia of Type Strains, Phase IV (KMG-IV): sequencing the most valuable type-strain genomes for metagenomic binning, comparative biology and taxonomic classification.</title>
        <authorList>
            <person name="Goeker M."/>
        </authorList>
    </citation>
    <scope>NUCLEOTIDE SEQUENCE [LARGE SCALE GENOMIC DNA]</scope>
    <source>
        <strain evidence="1 2">DSM 28760</strain>
    </source>
</reference>
<proteinExistence type="predicted"/>
<dbReference type="RefSeq" id="WP_183750203.1">
    <property type="nucleotide sequence ID" value="NZ_JACICC010000001.1"/>
</dbReference>
<gene>
    <name evidence="1" type="ORF">FHS81_000224</name>
</gene>
<dbReference type="EMBL" id="JACICC010000001">
    <property type="protein sequence ID" value="MBB3808170.1"/>
    <property type="molecule type" value="Genomic_DNA"/>
</dbReference>
<protein>
    <submittedName>
        <fullName evidence="1">Type VI secretion system protein ImpG</fullName>
    </submittedName>
</protein>
<dbReference type="InterPro" id="IPR010272">
    <property type="entry name" value="T6SS_TssF"/>
</dbReference>